<dbReference type="SMART" id="SM00822">
    <property type="entry name" value="PKS_KR"/>
    <property type="match status" value="1"/>
</dbReference>
<dbReference type="PRINTS" id="PR00080">
    <property type="entry name" value="SDRFAMILY"/>
</dbReference>
<reference evidence="5 6" key="1">
    <citation type="submission" date="2012-12" db="EMBL/GenBank/DDBJ databases">
        <title>Novel taxa of Listeriaceae from agricultural environments in the United States.</title>
        <authorList>
            <person name="den Bakker H.C."/>
            <person name="Allred A."/>
            <person name="Warchocki S."/>
            <person name="Wright E.M."/>
            <person name="Burrell A."/>
            <person name="Nightingale K.K."/>
            <person name="Kephart D."/>
            <person name="Wiedmann M."/>
        </authorList>
    </citation>
    <scope>NUCLEOTIDE SEQUENCE [LARGE SCALE GENOMIC DNA]</scope>
    <source>
        <strain evidence="5 6">FSL F6-1037</strain>
    </source>
</reference>
<dbReference type="PRINTS" id="PR00081">
    <property type="entry name" value="GDHRDH"/>
</dbReference>
<dbReference type="OrthoDB" id="9793345at2"/>
<evidence type="ECO:0000256" key="2">
    <source>
        <dbReference type="ARBA" id="ARBA00023002"/>
    </source>
</evidence>
<dbReference type="EMBL" id="AODH01000003">
    <property type="protein sequence ID" value="EUJ42055.1"/>
    <property type="molecule type" value="Genomic_DNA"/>
</dbReference>
<dbReference type="RefSeq" id="WP_035312899.1">
    <property type="nucleotide sequence ID" value="NZ_AODH01000003.1"/>
</dbReference>
<evidence type="ECO:0000256" key="1">
    <source>
        <dbReference type="ARBA" id="ARBA00006484"/>
    </source>
</evidence>
<dbReference type="InterPro" id="IPR002347">
    <property type="entry name" value="SDR_fam"/>
</dbReference>
<keyword evidence="6" id="KW-1185">Reference proteome</keyword>
<dbReference type="PROSITE" id="PS00061">
    <property type="entry name" value="ADH_SHORT"/>
    <property type="match status" value="1"/>
</dbReference>
<evidence type="ECO:0000313" key="6">
    <source>
        <dbReference type="Proteomes" id="UP000019243"/>
    </source>
</evidence>
<comment type="similarity">
    <text evidence="1 3">Belongs to the short-chain dehydrogenases/reductases (SDR) family.</text>
</comment>
<dbReference type="PANTHER" id="PTHR44196">
    <property type="entry name" value="DEHYDROGENASE/REDUCTASE SDR FAMILY MEMBER 7B"/>
    <property type="match status" value="1"/>
</dbReference>
<protein>
    <submittedName>
        <fullName evidence="5">Putative oxidoreductase</fullName>
    </submittedName>
</protein>
<organism evidence="5 6">
    <name type="scientific">Brochothrix campestris FSL F6-1037</name>
    <dbReference type="NCBI Taxonomy" id="1265861"/>
    <lineage>
        <taxon>Bacteria</taxon>
        <taxon>Bacillati</taxon>
        <taxon>Bacillota</taxon>
        <taxon>Bacilli</taxon>
        <taxon>Bacillales</taxon>
        <taxon>Listeriaceae</taxon>
        <taxon>Brochothrix</taxon>
    </lineage>
</organism>
<dbReference type="InterPro" id="IPR057326">
    <property type="entry name" value="KR_dom"/>
</dbReference>
<gene>
    <name evidence="5" type="ORF">BCAMP_00820</name>
</gene>
<dbReference type="GO" id="GO:0016491">
    <property type="term" value="F:oxidoreductase activity"/>
    <property type="evidence" value="ECO:0007669"/>
    <property type="project" value="UniProtKB-KW"/>
</dbReference>
<dbReference type="STRING" id="1265861.BCAMP_00820"/>
<evidence type="ECO:0000313" key="5">
    <source>
        <dbReference type="EMBL" id="EUJ42055.1"/>
    </source>
</evidence>
<sequence>MQIETVIVTGASSGVGHVVAEQLLAQGKRVILMARRTEPMVVLANQYRGQAHVYQCDVSVAQQVVETIQMVLERFPVIDAIVHCAGFGIFANAVDTTIEQVEGMLLTNVSGGIHLNQLLLPQFKQQGYGHIMMIASVAGKIGTPKSSVYAASKFALVGYTDALRMEVAGDGIYVTTINPGPIETPFFEIADPSGEYLKNIARFSLTPEQVASKMVRCLGKKKREVTLPLTMAFAARVHAFFPRTVEAIAKPFFLKK</sequence>
<dbReference type="AlphaFoldDB" id="W7CZ57"/>
<dbReference type="InterPro" id="IPR020904">
    <property type="entry name" value="Sc_DH/Rdtase_CS"/>
</dbReference>
<accession>W7CZ57</accession>
<dbReference type="SUPFAM" id="SSF51735">
    <property type="entry name" value="NAD(P)-binding Rossmann-fold domains"/>
    <property type="match status" value="1"/>
</dbReference>
<evidence type="ECO:0000259" key="4">
    <source>
        <dbReference type="SMART" id="SM00822"/>
    </source>
</evidence>
<proteinExistence type="inferred from homology"/>
<comment type="caution">
    <text evidence="5">The sequence shown here is derived from an EMBL/GenBank/DDBJ whole genome shotgun (WGS) entry which is preliminary data.</text>
</comment>
<dbReference type="GO" id="GO:0016020">
    <property type="term" value="C:membrane"/>
    <property type="evidence" value="ECO:0007669"/>
    <property type="project" value="TreeGrafter"/>
</dbReference>
<dbReference type="Pfam" id="PF00106">
    <property type="entry name" value="adh_short"/>
    <property type="match status" value="1"/>
</dbReference>
<dbReference type="Proteomes" id="UP000019243">
    <property type="component" value="Unassembled WGS sequence"/>
</dbReference>
<keyword evidence="2" id="KW-0560">Oxidoreductase</keyword>
<name>W7CZ57_9LIST</name>
<dbReference type="Gene3D" id="3.40.50.720">
    <property type="entry name" value="NAD(P)-binding Rossmann-like Domain"/>
    <property type="match status" value="1"/>
</dbReference>
<dbReference type="PANTHER" id="PTHR44196:SF1">
    <property type="entry name" value="DEHYDROGENASE_REDUCTASE SDR FAMILY MEMBER 7B"/>
    <property type="match status" value="1"/>
</dbReference>
<feature type="domain" description="Ketoreductase" evidence="4">
    <location>
        <begin position="4"/>
        <end position="185"/>
    </location>
</feature>
<evidence type="ECO:0000256" key="3">
    <source>
        <dbReference type="RuleBase" id="RU000363"/>
    </source>
</evidence>
<dbReference type="InterPro" id="IPR036291">
    <property type="entry name" value="NAD(P)-bd_dom_sf"/>
</dbReference>